<evidence type="ECO:0000256" key="5">
    <source>
        <dbReference type="ARBA" id="ARBA00023136"/>
    </source>
</evidence>
<dbReference type="EMBL" id="AUSU01007379">
    <property type="protein sequence ID" value="EPS60673.1"/>
    <property type="molecule type" value="Genomic_DNA"/>
</dbReference>
<dbReference type="Proteomes" id="UP000015453">
    <property type="component" value="Unassembled WGS sequence"/>
</dbReference>
<dbReference type="GO" id="GO:0005737">
    <property type="term" value="C:cytoplasm"/>
    <property type="evidence" value="ECO:0007669"/>
    <property type="project" value="TreeGrafter"/>
</dbReference>
<dbReference type="GO" id="GO:0016020">
    <property type="term" value="C:membrane"/>
    <property type="evidence" value="ECO:0007669"/>
    <property type="project" value="UniProtKB-SubCell"/>
</dbReference>
<dbReference type="AlphaFoldDB" id="S8DCY6"/>
<protein>
    <recommendedName>
        <fullName evidence="9">Peroxisomal membrane protein</fullName>
    </recommendedName>
</protein>
<dbReference type="PANTHER" id="PTHR11266:SF86">
    <property type="entry name" value="PEROXISOMAL MEMBRANE PROTEIN PMP22"/>
    <property type="match status" value="1"/>
</dbReference>
<feature type="non-terminal residue" evidence="7">
    <location>
        <position position="1"/>
    </location>
</feature>
<organism evidence="7 8">
    <name type="scientific">Genlisea aurea</name>
    <dbReference type="NCBI Taxonomy" id="192259"/>
    <lineage>
        <taxon>Eukaryota</taxon>
        <taxon>Viridiplantae</taxon>
        <taxon>Streptophyta</taxon>
        <taxon>Embryophyta</taxon>
        <taxon>Tracheophyta</taxon>
        <taxon>Spermatophyta</taxon>
        <taxon>Magnoliopsida</taxon>
        <taxon>eudicotyledons</taxon>
        <taxon>Gunneridae</taxon>
        <taxon>Pentapetalae</taxon>
        <taxon>asterids</taxon>
        <taxon>lamiids</taxon>
        <taxon>Lamiales</taxon>
        <taxon>Lentibulariaceae</taxon>
        <taxon>Genlisea</taxon>
    </lineage>
</organism>
<proteinExistence type="inferred from homology"/>
<feature type="transmembrane region" description="Helical" evidence="6">
    <location>
        <begin position="39"/>
        <end position="59"/>
    </location>
</feature>
<accession>S8DCY6</accession>
<name>S8DCY6_9LAMI</name>
<comment type="caution">
    <text evidence="6">Lacks conserved residue(s) required for the propagation of feature annotation.</text>
</comment>
<evidence type="ECO:0000256" key="6">
    <source>
        <dbReference type="RuleBase" id="RU363053"/>
    </source>
</evidence>
<evidence type="ECO:0000313" key="8">
    <source>
        <dbReference type="Proteomes" id="UP000015453"/>
    </source>
</evidence>
<keyword evidence="3 6" id="KW-0812">Transmembrane</keyword>
<keyword evidence="8" id="KW-1185">Reference proteome</keyword>
<sequence length="69" mass="8226">GRPWNEVKLKIKKEYPPVQYTSWSFWPVVGWVNHQYVPLQFRVVVHSIIACFWAVFLNLRARSPSLKRA</sequence>
<evidence type="ECO:0000313" key="7">
    <source>
        <dbReference type="EMBL" id="EPS60673.1"/>
    </source>
</evidence>
<keyword evidence="5 6" id="KW-0472">Membrane</keyword>
<reference evidence="7 8" key="1">
    <citation type="journal article" date="2013" name="BMC Genomics">
        <title>The miniature genome of a carnivorous plant Genlisea aurea contains a low number of genes and short non-coding sequences.</title>
        <authorList>
            <person name="Leushkin E.V."/>
            <person name="Sutormin R.A."/>
            <person name="Nabieva E.R."/>
            <person name="Penin A.A."/>
            <person name="Kondrashov A.S."/>
            <person name="Logacheva M.D."/>
        </authorList>
    </citation>
    <scope>NUCLEOTIDE SEQUENCE [LARGE SCALE GENOMIC DNA]</scope>
</reference>
<comment type="similarity">
    <text evidence="2 6">Belongs to the peroxisomal membrane protein PXMP2/4 family.</text>
</comment>
<dbReference type="Pfam" id="PF04117">
    <property type="entry name" value="Mpv17_PMP22"/>
    <property type="match status" value="1"/>
</dbReference>
<keyword evidence="4 6" id="KW-1133">Transmembrane helix</keyword>
<evidence type="ECO:0000256" key="3">
    <source>
        <dbReference type="ARBA" id="ARBA00022692"/>
    </source>
</evidence>
<gene>
    <name evidence="7" type="ORF">M569_14130</name>
</gene>
<evidence type="ECO:0008006" key="9">
    <source>
        <dbReference type="Google" id="ProtNLM"/>
    </source>
</evidence>
<evidence type="ECO:0000256" key="2">
    <source>
        <dbReference type="ARBA" id="ARBA00006824"/>
    </source>
</evidence>
<dbReference type="PANTHER" id="PTHR11266">
    <property type="entry name" value="PEROXISOMAL MEMBRANE PROTEIN 2, PXMP2 MPV17"/>
    <property type="match status" value="1"/>
</dbReference>
<evidence type="ECO:0000256" key="1">
    <source>
        <dbReference type="ARBA" id="ARBA00004141"/>
    </source>
</evidence>
<dbReference type="OrthoDB" id="10267969at2759"/>
<evidence type="ECO:0000256" key="4">
    <source>
        <dbReference type="ARBA" id="ARBA00022989"/>
    </source>
</evidence>
<dbReference type="InterPro" id="IPR007248">
    <property type="entry name" value="Mpv17_PMP22"/>
</dbReference>
<comment type="caution">
    <text evidence="7">The sequence shown here is derived from an EMBL/GenBank/DDBJ whole genome shotgun (WGS) entry which is preliminary data.</text>
</comment>
<comment type="subcellular location">
    <subcellularLocation>
        <location evidence="1">Membrane</location>
        <topology evidence="1">Multi-pass membrane protein</topology>
    </subcellularLocation>
</comment>